<gene>
    <name evidence="2" type="ORF">SAMN05216377_11274</name>
</gene>
<reference evidence="2 3" key="1">
    <citation type="submission" date="2016-10" db="EMBL/GenBank/DDBJ databases">
        <authorList>
            <person name="de Groot N.N."/>
        </authorList>
    </citation>
    <scope>NUCLEOTIDE SEQUENCE [LARGE SCALE GENOMIC DNA]</scope>
    <source>
        <strain evidence="2 3">CGMCC 4.3143</strain>
    </source>
</reference>
<evidence type="ECO:0000313" key="3">
    <source>
        <dbReference type="Proteomes" id="UP000198967"/>
    </source>
</evidence>
<evidence type="ECO:0000313" key="2">
    <source>
        <dbReference type="EMBL" id="SDG47980.1"/>
    </source>
</evidence>
<name>A0A1G7UMM8_PSEOR</name>
<dbReference type="EMBL" id="FNBE01000012">
    <property type="protein sequence ID" value="SDG47980.1"/>
    <property type="molecule type" value="Genomic_DNA"/>
</dbReference>
<proteinExistence type="predicted"/>
<dbReference type="STRING" id="366584.SAMN05216377_11274"/>
<feature type="region of interest" description="Disordered" evidence="1">
    <location>
        <begin position="36"/>
        <end position="57"/>
    </location>
</feature>
<sequence length="57" mass="6558">MTTPKPSATFGAWRYESLKMAGRVIIPAHFNEYDRRSIDKRTVNDHDTKAHHDSDDA</sequence>
<dbReference type="Proteomes" id="UP000198967">
    <property type="component" value="Unassembled WGS sequence"/>
</dbReference>
<accession>A0A1G7UMM8</accession>
<protein>
    <submittedName>
        <fullName evidence="2">Uncharacterized protein</fullName>
    </submittedName>
</protein>
<organism evidence="2 3">
    <name type="scientific">Pseudonocardia oroxyli</name>
    <dbReference type="NCBI Taxonomy" id="366584"/>
    <lineage>
        <taxon>Bacteria</taxon>
        <taxon>Bacillati</taxon>
        <taxon>Actinomycetota</taxon>
        <taxon>Actinomycetes</taxon>
        <taxon>Pseudonocardiales</taxon>
        <taxon>Pseudonocardiaceae</taxon>
        <taxon>Pseudonocardia</taxon>
    </lineage>
</organism>
<evidence type="ECO:0000256" key="1">
    <source>
        <dbReference type="SAM" id="MobiDB-lite"/>
    </source>
</evidence>
<dbReference type="AlphaFoldDB" id="A0A1G7UMM8"/>
<keyword evidence="3" id="KW-1185">Reference proteome</keyword>